<sequence>MKHARLLISGIFEAGTISRLLLSEIVKCAPAQCPPAFADQWRAFAPSPGRNFLSQYTVKSNNISRALSLDHGRRAARQRL</sequence>
<dbReference type="Proteomes" id="UP000256297">
    <property type="component" value="Chromosome CBM2589_a"/>
</dbReference>
<name>A0A375CG48_9BURK</name>
<reference evidence="1" key="1">
    <citation type="submission" date="2018-01" db="EMBL/GenBank/DDBJ databases">
        <authorList>
            <person name="Clerissi C."/>
        </authorList>
    </citation>
    <scope>NUCLEOTIDE SEQUENCE</scope>
    <source>
        <strain evidence="1">Cupriavidus taiwanensis STM 3521</strain>
    </source>
</reference>
<dbReference type="AlphaFoldDB" id="A0A375CG48"/>
<organism evidence="1">
    <name type="scientific">Cupriavidus taiwanensis</name>
    <dbReference type="NCBI Taxonomy" id="164546"/>
    <lineage>
        <taxon>Bacteria</taxon>
        <taxon>Pseudomonadati</taxon>
        <taxon>Pseudomonadota</taxon>
        <taxon>Betaproteobacteria</taxon>
        <taxon>Burkholderiales</taxon>
        <taxon>Burkholderiaceae</taxon>
        <taxon>Cupriavidus</taxon>
    </lineage>
</organism>
<gene>
    <name evidence="1" type="ORF">CBM2589_A90708</name>
</gene>
<accession>A0A375CG48</accession>
<protein>
    <submittedName>
        <fullName evidence="1">Uncharacterized protein</fullName>
    </submittedName>
</protein>
<evidence type="ECO:0000313" key="1">
    <source>
        <dbReference type="EMBL" id="SOY69373.1"/>
    </source>
</evidence>
<dbReference type="EMBL" id="OFSP01000039">
    <property type="protein sequence ID" value="SOY69373.1"/>
    <property type="molecule type" value="Genomic_DNA"/>
</dbReference>
<proteinExistence type="predicted"/>
<comment type="caution">
    <text evidence="1">The sequence shown here is derived from an EMBL/GenBank/DDBJ whole genome shotgun (WGS) entry which is preliminary data.</text>
</comment>